<organism evidence="2 3">
    <name type="scientific">Olea europaea subsp. europaea</name>
    <dbReference type="NCBI Taxonomy" id="158383"/>
    <lineage>
        <taxon>Eukaryota</taxon>
        <taxon>Viridiplantae</taxon>
        <taxon>Streptophyta</taxon>
        <taxon>Embryophyta</taxon>
        <taxon>Tracheophyta</taxon>
        <taxon>Spermatophyta</taxon>
        <taxon>Magnoliopsida</taxon>
        <taxon>eudicotyledons</taxon>
        <taxon>Gunneridae</taxon>
        <taxon>Pentapetalae</taxon>
        <taxon>asterids</taxon>
        <taxon>lamiids</taxon>
        <taxon>Lamiales</taxon>
        <taxon>Oleaceae</taxon>
        <taxon>Oleeae</taxon>
        <taxon>Olea</taxon>
    </lineage>
</organism>
<accession>A0A8S0TG38</accession>
<gene>
    <name evidence="2" type="ORF">OLEA9_A111747</name>
</gene>
<reference evidence="2 3" key="1">
    <citation type="submission" date="2019-12" db="EMBL/GenBank/DDBJ databases">
        <authorList>
            <person name="Alioto T."/>
            <person name="Alioto T."/>
            <person name="Gomez Garrido J."/>
        </authorList>
    </citation>
    <scope>NUCLEOTIDE SEQUENCE [LARGE SCALE GENOMIC DNA]</scope>
</reference>
<dbReference type="Gramene" id="OE9A111747T1">
    <property type="protein sequence ID" value="OE9A111747C1"/>
    <property type="gene ID" value="OE9A111747"/>
</dbReference>
<protein>
    <submittedName>
        <fullName evidence="2">Uncharacterized protein</fullName>
    </submittedName>
</protein>
<comment type="caution">
    <text evidence="2">The sequence shown here is derived from an EMBL/GenBank/DDBJ whole genome shotgun (WGS) entry which is preliminary data.</text>
</comment>
<proteinExistence type="predicted"/>
<evidence type="ECO:0000313" key="2">
    <source>
        <dbReference type="EMBL" id="CAA3004449.1"/>
    </source>
</evidence>
<sequence>RKLAAARRATHSGQAGTRVVPDARARALVCGKVARTTLVVHSLARSPVSTRKSRTTTSGEIKRPVIEFRLTGSHATDTRRVTCGARSPAREVRPLVCVPHARTPQRVDRKMFAENAQECAVGCAQDSTDMRSRFECPLRVFCPVKFLVPSRVGISQAARVPRGCLAPSSSALLLLLLLLSVKLIGFVNFRARASRGDKIFIRARREGAKCVRLSARRPRAEIMESIEIH</sequence>
<keyword evidence="1" id="KW-0472">Membrane</keyword>
<evidence type="ECO:0000256" key="1">
    <source>
        <dbReference type="SAM" id="Phobius"/>
    </source>
</evidence>
<keyword evidence="3" id="KW-1185">Reference proteome</keyword>
<dbReference type="EMBL" id="CACTIH010006223">
    <property type="protein sequence ID" value="CAA3004449.1"/>
    <property type="molecule type" value="Genomic_DNA"/>
</dbReference>
<feature type="transmembrane region" description="Helical" evidence="1">
    <location>
        <begin position="171"/>
        <end position="189"/>
    </location>
</feature>
<evidence type="ECO:0000313" key="3">
    <source>
        <dbReference type="Proteomes" id="UP000594638"/>
    </source>
</evidence>
<keyword evidence="1" id="KW-0812">Transmembrane</keyword>
<dbReference type="Proteomes" id="UP000594638">
    <property type="component" value="Unassembled WGS sequence"/>
</dbReference>
<keyword evidence="1" id="KW-1133">Transmembrane helix</keyword>
<feature type="non-terminal residue" evidence="2">
    <location>
        <position position="1"/>
    </location>
</feature>
<name>A0A8S0TG38_OLEEU</name>
<dbReference type="AlphaFoldDB" id="A0A8S0TG38"/>